<reference evidence="1" key="1">
    <citation type="submission" date="2022-09" db="EMBL/GenBank/DDBJ databases">
        <title>Australian commercial rhizobial inoculants.</title>
        <authorList>
            <person name="Kohlmeier M.G."/>
            <person name="O'Hara G.W."/>
            <person name="Colombi E."/>
            <person name="Ramsay J.P."/>
            <person name="Terpolilli J."/>
        </authorList>
    </citation>
    <scope>NUCLEOTIDE SEQUENCE</scope>
    <source>
        <strain evidence="1">WSM1592</strain>
    </source>
</reference>
<keyword evidence="2" id="KW-1185">Reference proteome</keyword>
<dbReference type="EMBL" id="CP104143">
    <property type="protein sequence ID" value="UWU14086.1"/>
    <property type="molecule type" value="Genomic_DNA"/>
</dbReference>
<dbReference type="Proteomes" id="UP001060123">
    <property type="component" value="Chromosome"/>
</dbReference>
<name>A0ABY5XIF3_RHISU</name>
<sequence>MATLKGVTLTLLMGPVAVAPAPRAVVDALESATATQAVGQRSGYQLTFAYSKTSPIAQQLLPTGFFDPMIRVILVATLNGLPKVLADGPIKRIDVTASTHPGEYKLVVTGEDISGYMDMVDLTGMPYPAMPPFARVALMMAKYAAFGVVPLTIPSPFSFAASPTEKYAQQQGSDFEYADKLAKDAGYEFYVTPGPAPGMNTAYWGPQARVGAPQPTLTIDFDQAAQTESATFTVDGNLAVLPYAFVKVANISIPVPVPDVGILKPPLAARPVVPTKTTLLETERLNAVEVAGALLAGRGGADPVTASGSVDLVRYGRPIDARSLIFVRGASLAHDGLWFVRSVSHALGRGSWRQTFQLARDGLVSQTSRVPA</sequence>
<evidence type="ECO:0000313" key="2">
    <source>
        <dbReference type="Proteomes" id="UP001060123"/>
    </source>
</evidence>
<evidence type="ECO:0008006" key="3">
    <source>
        <dbReference type="Google" id="ProtNLM"/>
    </source>
</evidence>
<gene>
    <name evidence="1" type="ORF">N2599_18525</name>
</gene>
<evidence type="ECO:0000313" key="1">
    <source>
        <dbReference type="EMBL" id="UWU14086.1"/>
    </source>
</evidence>
<proteinExistence type="predicted"/>
<accession>A0ABY5XIF3</accession>
<dbReference type="RefSeq" id="WP_027511995.1">
    <property type="nucleotide sequence ID" value="NZ_CP104143.1"/>
</dbReference>
<protein>
    <recommendedName>
        <fullName evidence="3">Phage protein D</fullName>
    </recommendedName>
</protein>
<organism evidence="1 2">
    <name type="scientific">Rhizobium sullae</name>
    <name type="common">Rhizobium hedysari</name>
    <dbReference type="NCBI Taxonomy" id="50338"/>
    <lineage>
        <taxon>Bacteria</taxon>
        <taxon>Pseudomonadati</taxon>
        <taxon>Pseudomonadota</taxon>
        <taxon>Alphaproteobacteria</taxon>
        <taxon>Hyphomicrobiales</taxon>
        <taxon>Rhizobiaceae</taxon>
        <taxon>Rhizobium/Agrobacterium group</taxon>
        <taxon>Rhizobium</taxon>
    </lineage>
</organism>